<dbReference type="SUPFAM" id="SSF55811">
    <property type="entry name" value="Nudix"/>
    <property type="match status" value="1"/>
</dbReference>
<dbReference type="Pfam" id="PF00293">
    <property type="entry name" value="NUDIX"/>
    <property type="match status" value="1"/>
</dbReference>
<comment type="cofactor">
    <cofactor evidence="1">
        <name>Mg(2+)</name>
        <dbReference type="ChEBI" id="CHEBI:18420"/>
    </cofactor>
</comment>
<name>A0A9Q4FYI1_SALAG</name>
<reference evidence="5" key="1">
    <citation type="submission" date="2020-06" db="EMBL/GenBank/DDBJ databases">
        <title>Insight into the genomes of haloalkaliphilic bacilli from Kenyan soda lakes.</title>
        <authorList>
            <person name="Mwirichia R."/>
            <person name="Villamizar G.C."/>
            <person name="Poehlein A."/>
            <person name="Mugweru J."/>
            <person name="Kipnyargis A."/>
            <person name="Kiplimo D."/>
            <person name="Orwa P."/>
            <person name="Daniel R."/>
        </authorList>
    </citation>
    <scope>NUCLEOTIDE SEQUENCE</scope>
    <source>
        <strain evidence="5">B1096_S55</strain>
    </source>
</reference>
<evidence type="ECO:0000256" key="2">
    <source>
        <dbReference type="ARBA" id="ARBA00022801"/>
    </source>
</evidence>
<dbReference type="EMBL" id="JABXYM010000001">
    <property type="protein sequence ID" value="MCR6096167.1"/>
    <property type="molecule type" value="Genomic_DNA"/>
</dbReference>
<keyword evidence="6" id="KW-1185">Reference proteome</keyword>
<dbReference type="AlphaFoldDB" id="A0A9Q4FYI1"/>
<dbReference type="PROSITE" id="PS00893">
    <property type="entry name" value="NUDIX_BOX"/>
    <property type="match status" value="1"/>
</dbReference>
<comment type="caution">
    <text evidence="5">The sequence shown here is derived from an EMBL/GenBank/DDBJ whole genome shotgun (WGS) entry which is preliminary data.</text>
</comment>
<dbReference type="InterPro" id="IPR015797">
    <property type="entry name" value="NUDIX_hydrolase-like_dom_sf"/>
</dbReference>
<dbReference type="InterPro" id="IPR000086">
    <property type="entry name" value="NUDIX_hydrolase_dom"/>
</dbReference>
<dbReference type="Proteomes" id="UP001057753">
    <property type="component" value="Unassembled WGS sequence"/>
</dbReference>
<gene>
    <name evidence="5" type="ORF">HXA33_06360</name>
</gene>
<dbReference type="PROSITE" id="PS51462">
    <property type="entry name" value="NUDIX"/>
    <property type="match status" value="1"/>
</dbReference>
<organism evidence="5 6">
    <name type="scientific">Salipaludibacillus agaradhaerens</name>
    <name type="common">Bacillus agaradhaerens</name>
    <dbReference type="NCBI Taxonomy" id="76935"/>
    <lineage>
        <taxon>Bacteria</taxon>
        <taxon>Bacillati</taxon>
        <taxon>Bacillota</taxon>
        <taxon>Bacilli</taxon>
        <taxon>Bacillales</taxon>
        <taxon>Bacillaceae</taxon>
    </lineage>
</organism>
<dbReference type="PANTHER" id="PTHR43046">
    <property type="entry name" value="GDP-MANNOSE MANNOSYL HYDROLASE"/>
    <property type="match status" value="1"/>
</dbReference>
<protein>
    <submittedName>
        <fullName evidence="5">NUDIX domain-containing protein</fullName>
    </submittedName>
</protein>
<evidence type="ECO:0000313" key="6">
    <source>
        <dbReference type="Proteomes" id="UP001057753"/>
    </source>
</evidence>
<dbReference type="Gene3D" id="3.90.79.10">
    <property type="entry name" value="Nucleoside Triphosphate Pyrophosphohydrolase"/>
    <property type="match status" value="1"/>
</dbReference>
<evidence type="ECO:0000256" key="1">
    <source>
        <dbReference type="ARBA" id="ARBA00001946"/>
    </source>
</evidence>
<dbReference type="InterPro" id="IPR020084">
    <property type="entry name" value="NUDIX_hydrolase_CS"/>
</dbReference>
<dbReference type="GO" id="GO:0016787">
    <property type="term" value="F:hydrolase activity"/>
    <property type="evidence" value="ECO:0007669"/>
    <property type="project" value="UniProtKB-KW"/>
</dbReference>
<evidence type="ECO:0000313" key="5">
    <source>
        <dbReference type="EMBL" id="MCR6096167.1"/>
    </source>
</evidence>
<dbReference type="PRINTS" id="PR00502">
    <property type="entry name" value="NUDIXFAMILY"/>
</dbReference>
<dbReference type="RefSeq" id="WP_257820830.1">
    <property type="nucleotide sequence ID" value="NZ_JABXYM010000001.1"/>
</dbReference>
<accession>A0A9Q4FYI1</accession>
<proteinExistence type="inferred from homology"/>
<evidence type="ECO:0000259" key="4">
    <source>
        <dbReference type="PROSITE" id="PS51462"/>
    </source>
</evidence>
<keyword evidence="2 3" id="KW-0378">Hydrolase</keyword>
<feature type="domain" description="Nudix hydrolase" evidence="4">
    <location>
        <begin position="17"/>
        <end position="146"/>
    </location>
</feature>
<comment type="similarity">
    <text evidence="3">Belongs to the Nudix hydrolase family.</text>
</comment>
<sequence>MNRKDYYYDSTAPMPNSLVPAVSGIIIKENAILLQQRVDNGKWSLPGGQQEPGESIEAALKREVKEETGLNIKVTRLIGVYSDPNHVIAYADGEVRQQFSICMLCQAIDGKLKSSSESLEVKYIHLSNLETLNIHPTQKIRIQDALSRRTEAFLR</sequence>
<evidence type="ECO:0000256" key="3">
    <source>
        <dbReference type="RuleBase" id="RU003476"/>
    </source>
</evidence>
<dbReference type="PANTHER" id="PTHR43046:SF16">
    <property type="entry name" value="ADP-RIBOSE PYROPHOSPHATASE YJHB-RELATED"/>
    <property type="match status" value="1"/>
</dbReference>
<dbReference type="InterPro" id="IPR020476">
    <property type="entry name" value="Nudix_hydrolase"/>
</dbReference>